<comment type="caution">
    <text evidence="2">The sequence shown here is derived from an EMBL/GenBank/DDBJ whole genome shotgun (WGS) entry which is preliminary data.</text>
</comment>
<sequence>MDAAGMVVGRTWEICVEDDLDPTTEDIVLFCTAVCVRTVNRPRRPGGVDNGEGRVGPGNSIPG</sequence>
<dbReference type="Proteomes" id="UP000186883">
    <property type="component" value="Unassembled WGS sequence"/>
</dbReference>
<evidence type="ECO:0000313" key="2">
    <source>
        <dbReference type="EMBL" id="OKA03540.1"/>
    </source>
</evidence>
<organism evidence="2 3">
    <name type="scientific">Amycolatopsis regifaucium</name>
    <dbReference type="NCBI Taxonomy" id="546365"/>
    <lineage>
        <taxon>Bacteria</taxon>
        <taxon>Bacillati</taxon>
        <taxon>Actinomycetota</taxon>
        <taxon>Actinomycetes</taxon>
        <taxon>Pseudonocardiales</taxon>
        <taxon>Pseudonocardiaceae</taxon>
        <taxon>Amycolatopsis</taxon>
    </lineage>
</organism>
<proteinExistence type="predicted"/>
<evidence type="ECO:0000256" key="1">
    <source>
        <dbReference type="SAM" id="MobiDB-lite"/>
    </source>
</evidence>
<dbReference type="EMBL" id="LOBU02000031">
    <property type="protein sequence ID" value="OKA03540.1"/>
    <property type="molecule type" value="Genomic_DNA"/>
</dbReference>
<feature type="region of interest" description="Disordered" evidence="1">
    <location>
        <begin position="40"/>
        <end position="63"/>
    </location>
</feature>
<keyword evidence="3" id="KW-1185">Reference proteome</keyword>
<name>A0ABX3DGE3_9PSEU</name>
<protein>
    <submittedName>
        <fullName evidence="2">Uncharacterized protein</fullName>
    </submittedName>
</protein>
<evidence type="ECO:0000313" key="3">
    <source>
        <dbReference type="Proteomes" id="UP000186883"/>
    </source>
</evidence>
<accession>A0ABX3DGE3</accession>
<gene>
    <name evidence="2" type="ORF">ATP06_0236175</name>
</gene>
<reference evidence="2" key="1">
    <citation type="submission" date="2016-11" db="EMBL/GenBank/DDBJ databases">
        <title>Genome sequencing of Amycolatopsis regifaucium.</title>
        <authorList>
            <person name="Mayilraj S."/>
            <person name="Kaur N."/>
        </authorList>
    </citation>
    <scope>NUCLEOTIDE SEQUENCE [LARGE SCALE GENOMIC DNA]</scope>
    <source>
        <strain evidence="2">GY080</strain>
    </source>
</reference>